<dbReference type="PANTHER" id="PTHR11575">
    <property type="entry name" value="5'-NUCLEOTIDASE-RELATED"/>
    <property type="match status" value="1"/>
</dbReference>
<feature type="domain" description="SLH" evidence="3">
    <location>
        <begin position="563"/>
        <end position="626"/>
    </location>
</feature>
<dbReference type="Pfam" id="PF02872">
    <property type="entry name" value="5_nucleotid_C"/>
    <property type="match status" value="1"/>
</dbReference>
<dbReference type="InterPro" id="IPR001119">
    <property type="entry name" value="SLH_dom"/>
</dbReference>
<dbReference type="Gene3D" id="3.90.780.10">
    <property type="entry name" value="5'-Nucleotidase, C-terminal domain"/>
    <property type="match status" value="1"/>
</dbReference>
<proteinExistence type="predicted"/>
<name>A0ABV1EQP6_9FIRM</name>
<dbReference type="InterPro" id="IPR006179">
    <property type="entry name" value="5_nucleotidase/apyrase"/>
</dbReference>
<evidence type="ECO:0000256" key="2">
    <source>
        <dbReference type="SAM" id="SignalP"/>
    </source>
</evidence>
<evidence type="ECO:0000313" key="4">
    <source>
        <dbReference type="EMBL" id="MEQ2456926.1"/>
    </source>
</evidence>
<dbReference type="EMBL" id="JBBMFT010000006">
    <property type="protein sequence ID" value="MEQ2456926.1"/>
    <property type="molecule type" value="Genomic_DNA"/>
</dbReference>
<comment type="caution">
    <text evidence="4">The sequence shown here is derived from an EMBL/GenBank/DDBJ whole genome shotgun (WGS) entry which is preliminary data.</text>
</comment>
<dbReference type="Proteomes" id="UP001440599">
    <property type="component" value="Unassembled WGS sequence"/>
</dbReference>
<evidence type="ECO:0000256" key="1">
    <source>
        <dbReference type="ARBA" id="ARBA00022737"/>
    </source>
</evidence>
<accession>A0ABV1EQP6</accession>
<dbReference type="InterPro" id="IPR029052">
    <property type="entry name" value="Metallo-depent_PP-like"/>
</dbReference>
<dbReference type="Gene3D" id="3.60.21.10">
    <property type="match status" value="1"/>
</dbReference>
<dbReference type="PROSITE" id="PS51272">
    <property type="entry name" value="SLH"/>
    <property type="match status" value="1"/>
</dbReference>
<evidence type="ECO:0000313" key="5">
    <source>
        <dbReference type="Proteomes" id="UP001440599"/>
    </source>
</evidence>
<evidence type="ECO:0000259" key="3">
    <source>
        <dbReference type="PROSITE" id="PS51272"/>
    </source>
</evidence>
<dbReference type="SUPFAM" id="SSF56300">
    <property type="entry name" value="Metallo-dependent phosphatases"/>
    <property type="match status" value="1"/>
</dbReference>
<protein>
    <submittedName>
        <fullName evidence="4">5'-nucleotidase C-terminal domain-containing protein</fullName>
    </submittedName>
</protein>
<dbReference type="InterPro" id="IPR008334">
    <property type="entry name" value="5'-Nucleotdase_C"/>
</dbReference>
<sequence length="691" mass="72990">MRHKSPFWKLIWAGTLSAALLLSGAAAVIPENESVTFGIYTTADMAGRTSDTDPLTGQNTPQNYLKVATAMTQERSVMDDVLLLDAGGSVTTTSSSAVSAALTGIGYDALIPGWEEFQLAAGDQTQFFHSLGTTKVLSANILNRSSQAPAYTPYEIFSLTAGEQTIRVGVLGLGAMDAPEQVPASHYNGLCFSHSQNTTNSYAWEWTYIWQPVLEQEACDLVVVVCHGSDAELTAFATETTGIDLLVGGHGIADTKIFQNAAGEAVSYVNGGGHALTRTTVTLSPDGSVKLGSSNLLELESYESDPALSATLSSFHAATERQALQPLAVLSGSWEDSAGPCYTQTDTTDLVARAMLWASGADVALLSPGLLENGSVAQWMAAGKTSLTLRDCTRLLPDDSPIVVVELTAHQLRTLLDASAGQYTVSTQDLTISGGKNADLLYGLDYDLYLTGSAGQRVSPLLRDGVPIDDSTLLRVAVPACRYSAADFPDVIPTWSSATDERFGSSGGSAACVLAAYAKAQSEQYGSLSPARESTCTLYTSSNGGSLNRLEFVTMLYDLAGRPQPGASAAFVDVTGSDAVIWAAENGIVSGDGKGRFLPSQSVTREQAAVMIYNYARWLGISTPTTGTELTALLDYGDISVWARPAVEFCIRTNALPPSGVRGDLFLPHSTLTRQDATLCLDALSVYIDAQ</sequence>
<feature type="signal peptide" evidence="2">
    <location>
        <begin position="1"/>
        <end position="27"/>
    </location>
</feature>
<keyword evidence="2" id="KW-0732">Signal</keyword>
<feature type="chain" id="PRO_5045531901" evidence="2">
    <location>
        <begin position="28"/>
        <end position="691"/>
    </location>
</feature>
<organism evidence="4 5">
    <name type="scientific">Flavonifractor hominis</name>
    <dbReference type="NCBI Taxonomy" id="3133178"/>
    <lineage>
        <taxon>Bacteria</taxon>
        <taxon>Bacillati</taxon>
        <taxon>Bacillota</taxon>
        <taxon>Clostridia</taxon>
        <taxon>Eubacteriales</taxon>
        <taxon>Oscillospiraceae</taxon>
        <taxon>Flavonifractor</taxon>
    </lineage>
</organism>
<dbReference type="Pfam" id="PF00395">
    <property type="entry name" value="SLH"/>
    <property type="match status" value="1"/>
</dbReference>
<dbReference type="PANTHER" id="PTHR11575:SF24">
    <property type="entry name" value="5'-NUCLEOTIDASE"/>
    <property type="match status" value="1"/>
</dbReference>
<dbReference type="SUPFAM" id="SSF55816">
    <property type="entry name" value="5'-nucleotidase (syn. UDP-sugar hydrolase), C-terminal domain"/>
    <property type="match status" value="1"/>
</dbReference>
<gene>
    <name evidence="4" type="ORF">WMO45_10355</name>
</gene>
<dbReference type="RefSeq" id="WP_349140669.1">
    <property type="nucleotide sequence ID" value="NZ_JBBMFT010000006.1"/>
</dbReference>
<dbReference type="InterPro" id="IPR036907">
    <property type="entry name" value="5'-Nucleotdase_C_sf"/>
</dbReference>
<keyword evidence="1" id="KW-0677">Repeat</keyword>
<keyword evidence="5" id="KW-1185">Reference proteome</keyword>
<reference evidence="4 5" key="1">
    <citation type="submission" date="2024-03" db="EMBL/GenBank/DDBJ databases">
        <title>Human intestinal bacterial collection.</title>
        <authorList>
            <person name="Pauvert C."/>
            <person name="Hitch T.C.A."/>
            <person name="Clavel T."/>
        </authorList>
    </citation>
    <scope>NUCLEOTIDE SEQUENCE [LARGE SCALE GENOMIC DNA]</scope>
    <source>
        <strain evidence="4 5">CLA-AP-H34</strain>
    </source>
</reference>